<protein>
    <submittedName>
        <fullName evidence="14">Uncharacterized protein</fullName>
    </submittedName>
</protein>
<evidence type="ECO:0000313" key="15">
    <source>
        <dbReference type="Proteomes" id="UP000265160"/>
    </source>
</evidence>
<dbReference type="SMART" id="SM00355">
    <property type="entry name" value="ZnF_C2H2"/>
    <property type="match status" value="9"/>
</dbReference>
<dbReference type="GeneTree" id="ENSGT00940000164918"/>
<keyword evidence="7" id="KW-0805">Transcription regulation</keyword>
<dbReference type="PROSITE" id="PS50157">
    <property type="entry name" value="ZINC_FINGER_C2H2_2"/>
    <property type="match status" value="9"/>
</dbReference>
<evidence type="ECO:0000256" key="7">
    <source>
        <dbReference type="ARBA" id="ARBA00023015"/>
    </source>
</evidence>
<comment type="similarity">
    <text evidence="2">Belongs to the krueppel C2H2-type zinc-finger protein family.</text>
</comment>
<keyword evidence="8" id="KW-0238">DNA-binding</keyword>
<evidence type="ECO:0000256" key="3">
    <source>
        <dbReference type="ARBA" id="ARBA00022723"/>
    </source>
</evidence>
<evidence type="ECO:0000313" key="14">
    <source>
        <dbReference type="Ensembl" id="ENSMZEP00005027952.1"/>
    </source>
</evidence>
<dbReference type="Pfam" id="PF00096">
    <property type="entry name" value="zf-C2H2"/>
    <property type="match status" value="9"/>
</dbReference>
<evidence type="ECO:0000256" key="5">
    <source>
        <dbReference type="ARBA" id="ARBA00022771"/>
    </source>
</evidence>
<feature type="domain" description="C2H2-type" evidence="12">
    <location>
        <begin position="595"/>
        <end position="622"/>
    </location>
</feature>
<proteinExistence type="inferred from homology"/>
<feature type="domain" description="C2H2-type" evidence="12">
    <location>
        <begin position="401"/>
        <end position="428"/>
    </location>
</feature>
<evidence type="ECO:0000259" key="13">
    <source>
        <dbReference type="PROSITE" id="PS50878"/>
    </source>
</evidence>
<dbReference type="GO" id="GO:0008270">
    <property type="term" value="F:zinc ion binding"/>
    <property type="evidence" value="ECO:0007669"/>
    <property type="project" value="UniProtKB-KW"/>
</dbReference>
<reference evidence="14" key="2">
    <citation type="submission" date="2025-09" db="UniProtKB">
        <authorList>
            <consortium name="Ensembl"/>
        </authorList>
    </citation>
    <scope>IDENTIFICATION</scope>
</reference>
<feature type="domain" description="C2H2-type" evidence="12">
    <location>
        <begin position="373"/>
        <end position="400"/>
    </location>
</feature>
<evidence type="ECO:0000256" key="10">
    <source>
        <dbReference type="ARBA" id="ARBA00023242"/>
    </source>
</evidence>
<keyword evidence="3" id="KW-0479">Metal-binding</keyword>
<evidence type="ECO:0000259" key="12">
    <source>
        <dbReference type="PROSITE" id="PS50157"/>
    </source>
</evidence>
<dbReference type="InterPro" id="IPR036236">
    <property type="entry name" value="Znf_C2H2_sf"/>
</dbReference>
<dbReference type="InterPro" id="IPR013087">
    <property type="entry name" value="Znf_C2H2_type"/>
</dbReference>
<dbReference type="FunFam" id="3.30.160.60:FF:001289">
    <property type="entry name" value="Zinc finger protein 574"/>
    <property type="match status" value="1"/>
</dbReference>
<feature type="domain" description="C2H2-type" evidence="12">
    <location>
        <begin position="513"/>
        <end position="540"/>
    </location>
</feature>
<keyword evidence="5 11" id="KW-0863">Zinc-finger</keyword>
<accession>A0A3P9D180</accession>
<dbReference type="GO" id="GO:0000981">
    <property type="term" value="F:DNA-binding transcription factor activity, RNA polymerase II-specific"/>
    <property type="evidence" value="ECO:0007669"/>
    <property type="project" value="TreeGrafter"/>
</dbReference>
<evidence type="ECO:0000256" key="4">
    <source>
        <dbReference type="ARBA" id="ARBA00022737"/>
    </source>
</evidence>
<dbReference type="FunFam" id="3.30.160.60:FF:000161">
    <property type="entry name" value="Zinc finger protein 366"/>
    <property type="match status" value="1"/>
</dbReference>
<dbReference type="InterPro" id="IPR000477">
    <property type="entry name" value="RT_dom"/>
</dbReference>
<evidence type="ECO:0000256" key="6">
    <source>
        <dbReference type="ARBA" id="ARBA00022833"/>
    </source>
</evidence>
<evidence type="ECO:0000256" key="11">
    <source>
        <dbReference type="PROSITE-ProRule" id="PRU00042"/>
    </source>
</evidence>
<dbReference type="FunFam" id="3.30.160.60:FF:000264">
    <property type="entry name" value="Zinc finger protein 236"/>
    <property type="match status" value="1"/>
</dbReference>
<dbReference type="Pfam" id="PF00078">
    <property type="entry name" value="RVT_1"/>
    <property type="match status" value="1"/>
</dbReference>
<dbReference type="PANTHER" id="PTHR24394">
    <property type="entry name" value="ZINC FINGER PROTEIN"/>
    <property type="match status" value="1"/>
</dbReference>
<reference evidence="14" key="1">
    <citation type="submission" date="2025-08" db="UniProtKB">
        <authorList>
            <consortium name="Ensembl"/>
        </authorList>
    </citation>
    <scope>IDENTIFICATION</scope>
</reference>
<feature type="domain" description="C2H2-type" evidence="12">
    <location>
        <begin position="539"/>
        <end position="566"/>
    </location>
</feature>
<feature type="domain" description="C2H2-type" evidence="12">
    <location>
        <begin position="457"/>
        <end position="484"/>
    </location>
</feature>
<dbReference type="PROSITE" id="PS00028">
    <property type="entry name" value="ZINC_FINGER_C2H2_1"/>
    <property type="match status" value="9"/>
</dbReference>
<dbReference type="FunFam" id="3.30.160.60:FF:000188">
    <property type="entry name" value="Zinc finger protein 787"/>
    <property type="match status" value="1"/>
</dbReference>
<keyword evidence="15" id="KW-1185">Reference proteome</keyword>
<evidence type="ECO:0000256" key="8">
    <source>
        <dbReference type="ARBA" id="ARBA00023125"/>
    </source>
</evidence>
<dbReference type="FunFam" id="3.30.160.60:FF:000646">
    <property type="entry name" value="Myeloid zinc finger 1"/>
    <property type="match status" value="2"/>
</dbReference>
<dbReference type="SUPFAM" id="SSF57667">
    <property type="entry name" value="beta-beta-alpha zinc fingers"/>
    <property type="match status" value="5"/>
</dbReference>
<dbReference type="Gene3D" id="3.30.160.60">
    <property type="entry name" value="Classic Zinc Finger"/>
    <property type="match status" value="9"/>
</dbReference>
<dbReference type="Ensembl" id="ENSMZET00005028842.1">
    <property type="protein sequence ID" value="ENSMZEP00005027952.1"/>
    <property type="gene ID" value="ENSMZEG00005020852.1"/>
</dbReference>
<dbReference type="AlphaFoldDB" id="A0A3P9D180"/>
<keyword evidence="4" id="KW-0677">Repeat</keyword>
<keyword evidence="9" id="KW-0804">Transcription</keyword>
<organism evidence="14 15">
    <name type="scientific">Maylandia zebra</name>
    <name type="common">zebra mbuna</name>
    <dbReference type="NCBI Taxonomy" id="106582"/>
    <lineage>
        <taxon>Eukaryota</taxon>
        <taxon>Metazoa</taxon>
        <taxon>Chordata</taxon>
        <taxon>Craniata</taxon>
        <taxon>Vertebrata</taxon>
        <taxon>Euteleostomi</taxon>
        <taxon>Actinopterygii</taxon>
        <taxon>Neopterygii</taxon>
        <taxon>Teleostei</taxon>
        <taxon>Neoteleostei</taxon>
        <taxon>Acanthomorphata</taxon>
        <taxon>Ovalentaria</taxon>
        <taxon>Cichlomorphae</taxon>
        <taxon>Cichliformes</taxon>
        <taxon>Cichlidae</taxon>
        <taxon>African cichlids</taxon>
        <taxon>Pseudocrenilabrinae</taxon>
        <taxon>Haplochromini</taxon>
        <taxon>Maylandia</taxon>
        <taxon>Maylandia zebra complex</taxon>
    </lineage>
</organism>
<feature type="domain" description="Reverse transcriptase" evidence="13">
    <location>
        <begin position="1"/>
        <end position="142"/>
    </location>
</feature>
<evidence type="ECO:0000256" key="9">
    <source>
        <dbReference type="ARBA" id="ARBA00023163"/>
    </source>
</evidence>
<dbReference type="SUPFAM" id="SSF56672">
    <property type="entry name" value="DNA/RNA polymerases"/>
    <property type="match status" value="1"/>
</dbReference>
<dbReference type="FunFam" id="3.30.160.60:FF:001228">
    <property type="entry name" value="Zinc finger protein 236"/>
    <property type="match status" value="1"/>
</dbReference>
<evidence type="ECO:0000256" key="2">
    <source>
        <dbReference type="ARBA" id="ARBA00006991"/>
    </source>
</evidence>
<sequence length="679" mass="76024">MLVKYFSVHPHRAQHWSGSGPTWRGELFCVSLGDYVSSSAPLLCGVPQGSVLGPLLFSLYLLPLGSVLRKHSIPFHFYADDCQIYVPLKKKGRYLTQPLLQCLDDIKTWMSVNFLKFNDKKTEVMVFGSPTETPNVYVNSLAQYVKPTVTNLGVKADCELKLDSQIKAVVKSSFFHLRQLAKIKPILSRQYFETVIHAFVSTRLDYCNALYIEVSASYISHLQRVQNAAARLLTGTRKFEHISPVLASRHWLPISFRIHFKILLFTFKTLHGLAPSYLSELLQPYTPTRSLRSADQLLLKIPRTGRKLRGDRAFAVAAPKLWNELPLEIRQATSLSVFKSLLKTHLFTLTFDTTSQRSQEADKPHRRKEEKTYSCDECGKSFNQSGNLKTHQLIHSGVKAHSCELCGQSFTQAGHLKTHQLIHSGVKAYSCDLCGKSFTHAGSFKRHQIMHSGVKPYNCDLCGKSFTLAESLKQHQLIHSGVKAYTCGLCGQSFTQAGHLKRHELIHSGVKAYSCGLCGQSFHRSGNLERHQLIHIKPYSCELCGKSFNQSGSLKTHQLVHSGVKAYSCDLCGKSFNQSGSLKTHQLIHSGVKAYSCDLCGKSFNQSASLKTHQLVHSGVKAYSCHICGKTFHWLLTDLGLGCTLVYYHLKQFDLFVVSLTQLCQISSLSWSGCSSVKK</sequence>
<comment type="subcellular location">
    <subcellularLocation>
        <location evidence="1">Nucleus</location>
    </subcellularLocation>
</comment>
<dbReference type="InterPro" id="IPR043502">
    <property type="entry name" value="DNA/RNA_pol_sf"/>
</dbReference>
<dbReference type="PROSITE" id="PS50878">
    <property type="entry name" value="RT_POL"/>
    <property type="match status" value="1"/>
</dbReference>
<keyword evidence="10" id="KW-0539">Nucleus</keyword>
<keyword evidence="6" id="KW-0862">Zinc</keyword>
<feature type="domain" description="C2H2-type" evidence="12">
    <location>
        <begin position="485"/>
        <end position="512"/>
    </location>
</feature>
<dbReference type="PANTHER" id="PTHR24394:SF48">
    <property type="entry name" value="ZINC FINGER PROTEIN 771"/>
    <property type="match status" value="1"/>
</dbReference>
<dbReference type="Proteomes" id="UP000265160">
    <property type="component" value="Unplaced"/>
</dbReference>
<feature type="domain" description="C2H2-type" evidence="12">
    <location>
        <begin position="567"/>
        <end position="594"/>
    </location>
</feature>
<feature type="domain" description="C2H2-type" evidence="12">
    <location>
        <begin position="429"/>
        <end position="456"/>
    </location>
</feature>
<evidence type="ECO:0000256" key="1">
    <source>
        <dbReference type="ARBA" id="ARBA00004123"/>
    </source>
</evidence>
<dbReference type="GO" id="GO:0005634">
    <property type="term" value="C:nucleus"/>
    <property type="evidence" value="ECO:0007669"/>
    <property type="project" value="UniProtKB-SubCell"/>
</dbReference>
<dbReference type="FunFam" id="3.30.160.60:FF:000624">
    <property type="entry name" value="zinc finger protein 697"/>
    <property type="match status" value="2"/>
</dbReference>
<dbReference type="GO" id="GO:0003677">
    <property type="term" value="F:DNA binding"/>
    <property type="evidence" value="ECO:0007669"/>
    <property type="project" value="UniProtKB-KW"/>
</dbReference>
<name>A0A3P9D180_9CICH</name>